<comment type="caution">
    <text evidence="1">The sequence shown here is derived from an EMBL/GenBank/DDBJ whole genome shotgun (WGS) entry which is preliminary data.</text>
</comment>
<sequence>VFHIFFVYGSNSADERTALWSALSRFATQVGPWIFLGDFIVIRNVHEKISHTPPVVFELLDFNNCVLNCGLDDISSTGCEFTWYNRQDSDSRVYSKLDRVMVNAEWMRHFLKSFAQFLMPEISDHSPSVVTYHGAALPKKNFSFLNCWTEHPEFRAIISEAWDCRIIGNSMFRLMRKLKKVKHGLKQLHQS</sequence>
<dbReference type="AlphaFoldDB" id="A0AAW1HMN0"/>
<dbReference type="Gene3D" id="3.60.10.10">
    <property type="entry name" value="Endonuclease/exonuclease/phosphatase"/>
    <property type="match status" value="1"/>
</dbReference>
<dbReference type="EMBL" id="JBDFQZ010000011">
    <property type="protein sequence ID" value="KAK9677478.1"/>
    <property type="molecule type" value="Genomic_DNA"/>
</dbReference>
<organism evidence="1 2">
    <name type="scientific">Saponaria officinalis</name>
    <name type="common">Common soapwort</name>
    <name type="synonym">Lychnis saponaria</name>
    <dbReference type="NCBI Taxonomy" id="3572"/>
    <lineage>
        <taxon>Eukaryota</taxon>
        <taxon>Viridiplantae</taxon>
        <taxon>Streptophyta</taxon>
        <taxon>Embryophyta</taxon>
        <taxon>Tracheophyta</taxon>
        <taxon>Spermatophyta</taxon>
        <taxon>Magnoliopsida</taxon>
        <taxon>eudicotyledons</taxon>
        <taxon>Gunneridae</taxon>
        <taxon>Pentapetalae</taxon>
        <taxon>Caryophyllales</taxon>
        <taxon>Caryophyllaceae</taxon>
        <taxon>Caryophylleae</taxon>
        <taxon>Saponaria</taxon>
    </lineage>
</organism>
<dbReference type="Proteomes" id="UP001443914">
    <property type="component" value="Unassembled WGS sequence"/>
</dbReference>
<keyword evidence="2" id="KW-1185">Reference proteome</keyword>
<dbReference type="PANTHER" id="PTHR33710">
    <property type="entry name" value="BNAC02G09200D PROTEIN"/>
    <property type="match status" value="1"/>
</dbReference>
<dbReference type="SUPFAM" id="SSF56219">
    <property type="entry name" value="DNase I-like"/>
    <property type="match status" value="1"/>
</dbReference>
<gene>
    <name evidence="1" type="ORF">RND81_11G145600</name>
</gene>
<accession>A0AAW1HMN0</accession>
<dbReference type="InterPro" id="IPR036691">
    <property type="entry name" value="Endo/exonu/phosph_ase_sf"/>
</dbReference>
<reference evidence="1" key="1">
    <citation type="submission" date="2024-03" db="EMBL/GenBank/DDBJ databases">
        <title>WGS assembly of Saponaria officinalis var. Norfolk2.</title>
        <authorList>
            <person name="Jenkins J."/>
            <person name="Shu S."/>
            <person name="Grimwood J."/>
            <person name="Barry K."/>
            <person name="Goodstein D."/>
            <person name="Schmutz J."/>
            <person name="Leebens-Mack J."/>
            <person name="Osbourn A."/>
        </authorList>
    </citation>
    <scope>NUCLEOTIDE SEQUENCE [LARGE SCALE GENOMIC DNA]</scope>
    <source>
        <strain evidence="1">JIC</strain>
    </source>
</reference>
<feature type="non-terminal residue" evidence="1">
    <location>
        <position position="1"/>
    </location>
</feature>
<dbReference type="PANTHER" id="PTHR33710:SF64">
    <property type="entry name" value="ENDONUCLEASE_EXONUCLEASE_PHOSPHATASE DOMAIN-CONTAINING PROTEIN"/>
    <property type="match status" value="1"/>
</dbReference>
<protein>
    <submittedName>
        <fullName evidence="1">Uncharacterized protein</fullName>
    </submittedName>
</protein>
<proteinExistence type="predicted"/>
<evidence type="ECO:0000313" key="2">
    <source>
        <dbReference type="Proteomes" id="UP001443914"/>
    </source>
</evidence>
<evidence type="ECO:0000313" key="1">
    <source>
        <dbReference type="EMBL" id="KAK9677478.1"/>
    </source>
</evidence>
<name>A0AAW1HMN0_SAPOF</name>